<dbReference type="Gene3D" id="2.40.70.10">
    <property type="entry name" value="Acid Proteases"/>
    <property type="match status" value="2"/>
</dbReference>
<dbReference type="PANTHER" id="PTHR47965:SF103">
    <property type="entry name" value="EUKARYOTIC ASPARTYL PROTEASE FAMILY PROTEIN"/>
    <property type="match status" value="1"/>
</dbReference>
<dbReference type="InterPro" id="IPR032799">
    <property type="entry name" value="TAXi_C"/>
</dbReference>
<feature type="signal peptide" evidence="2">
    <location>
        <begin position="1"/>
        <end position="18"/>
    </location>
</feature>
<dbReference type="Pfam" id="PF14543">
    <property type="entry name" value="TAXi_N"/>
    <property type="match status" value="1"/>
</dbReference>
<organism evidence="5 6">
    <name type="scientific">Brassica carinata</name>
    <name type="common">Ethiopian mustard</name>
    <name type="synonym">Abyssinian cabbage</name>
    <dbReference type="NCBI Taxonomy" id="52824"/>
    <lineage>
        <taxon>Eukaryota</taxon>
        <taxon>Viridiplantae</taxon>
        <taxon>Streptophyta</taxon>
        <taxon>Embryophyta</taxon>
        <taxon>Tracheophyta</taxon>
        <taxon>Spermatophyta</taxon>
        <taxon>Magnoliopsida</taxon>
        <taxon>eudicotyledons</taxon>
        <taxon>Gunneridae</taxon>
        <taxon>Pentapetalae</taxon>
        <taxon>rosids</taxon>
        <taxon>malvids</taxon>
        <taxon>Brassicales</taxon>
        <taxon>Brassicaceae</taxon>
        <taxon>Brassiceae</taxon>
        <taxon>Brassica</taxon>
    </lineage>
</organism>
<feature type="domain" description="Xylanase inhibitor C-terminal" evidence="3">
    <location>
        <begin position="234"/>
        <end position="329"/>
    </location>
</feature>
<evidence type="ECO:0000313" key="6">
    <source>
        <dbReference type="Proteomes" id="UP000886595"/>
    </source>
</evidence>
<dbReference type="EMBL" id="JAAMPC010000004">
    <property type="protein sequence ID" value="KAG2318064.1"/>
    <property type="molecule type" value="Genomic_DNA"/>
</dbReference>
<sequence>MARLFIFLNIFFILVATTTPLTEHSPKPKPRPKQKPHAFVLPVFKDTKTGIYYTNLTIGKPSLVVNLAVDVRGSALWFQCDELGYNSTTYTPILCGSKGCEQTKDQCSTCMGTYGPSCRNDTCHAYLQTQMTYNTVQASLGKDDVVLSYTSPSTKLAARLPLACMSASEVVAGLPYGSQGILGLGNSSTSFVNALVSSYKIPFKVALCLPSKPGNDSGTVYIGGGLPNVNGKAKKRKAVYPFSDCFSSKSFGVKSLLEKEVPVISLVLGGGVKWDIYGPNSLVKVKKTVLCLAFVDAGDGPRIPIEIGGYQMEDNLVEFDLEASKFSFTSSLLRHNTSCSQL</sequence>
<evidence type="ECO:0008006" key="7">
    <source>
        <dbReference type="Google" id="ProtNLM"/>
    </source>
</evidence>
<dbReference type="Proteomes" id="UP000886595">
    <property type="component" value="Unassembled WGS sequence"/>
</dbReference>
<name>A0A8X7VV29_BRACI</name>
<gene>
    <name evidence="5" type="ORF">Bca52824_021186</name>
</gene>
<proteinExistence type="inferred from homology"/>
<dbReference type="OrthoDB" id="1081919at2759"/>
<dbReference type="GO" id="GO:0006508">
    <property type="term" value="P:proteolysis"/>
    <property type="evidence" value="ECO:0007669"/>
    <property type="project" value="InterPro"/>
</dbReference>
<accession>A0A8X7VV29</accession>
<evidence type="ECO:0000259" key="3">
    <source>
        <dbReference type="Pfam" id="PF14541"/>
    </source>
</evidence>
<comment type="similarity">
    <text evidence="1">Belongs to the peptidase A1 family.</text>
</comment>
<feature type="domain" description="Xylanase inhibitor N-terminal" evidence="4">
    <location>
        <begin position="52"/>
        <end position="224"/>
    </location>
</feature>
<evidence type="ECO:0000313" key="5">
    <source>
        <dbReference type="EMBL" id="KAG2318064.1"/>
    </source>
</evidence>
<protein>
    <recommendedName>
        <fullName evidence="7">Peptidase A1 domain-containing protein</fullName>
    </recommendedName>
</protein>
<keyword evidence="2" id="KW-0732">Signal</keyword>
<dbReference type="Pfam" id="PF14541">
    <property type="entry name" value="TAXi_C"/>
    <property type="match status" value="1"/>
</dbReference>
<evidence type="ECO:0000256" key="2">
    <source>
        <dbReference type="SAM" id="SignalP"/>
    </source>
</evidence>
<dbReference type="InterPro" id="IPR001461">
    <property type="entry name" value="Aspartic_peptidase_A1"/>
</dbReference>
<feature type="chain" id="PRO_5036479481" description="Peptidase A1 domain-containing protein" evidence="2">
    <location>
        <begin position="19"/>
        <end position="342"/>
    </location>
</feature>
<dbReference type="SUPFAM" id="SSF50630">
    <property type="entry name" value="Acid proteases"/>
    <property type="match status" value="1"/>
</dbReference>
<dbReference type="GO" id="GO:0004190">
    <property type="term" value="F:aspartic-type endopeptidase activity"/>
    <property type="evidence" value="ECO:0007669"/>
    <property type="project" value="InterPro"/>
</dbReference>
<dbReference type="InterPro" id="IPR021109">
    <property type="entry name" value="Peptidase_aspartic_dom_sf"/>
</dbReference>
<keyword evidence="6" id="KW-1185">Reference proteome</keyword>
<evidence type="ECO:0000259" key="4">
    <source>
        <dbReference type="Pfam" id="PF14543"/>
    </source>
</evidence>
<dbReference type="InterPro" id="IPR032861">
    <property type="entry name" value="TAXi_N"/>
</dbReference>
<comment type="caution">
    <text evidence="5">The sequence shown here is derived from an EMBL/GenBank/DDBJ whole genome shotgun (WGS) entry which is preliminary data.</text>
</comment>
<dbReference type="PANTHER" id="PTHR47965">
    <property type="entry name" value="ASPARTYL PROTEASE-RELATED"/>
    <property type="match status" value="1"/>
</dbReference>
<dbReference type="AlphaFoldDB" id="A0A8X7VV29"/>
<evidence type="ECO:0000256" key="1">
    <source>
        <dbReference type="ARBA" id="ARBA00007447"/>
    </source>
</evidence>
<reference evidence="5 6" key="1">
    <citation type="submission" date="2020-02" db="EMBL/GenBank/DDBJ databases">
        <authorList>
            <person name="Ma Q."/>
            <person name="Huang Y."/>
            <person name="Song X."/>
            <person name="Pei D."/>
        </authorList>
    </citation>
    <scope>NUCLEOTIDE SEQUENCE [LARGE SCALE GENOMIC DNA]</scope>
    <source>
        <strain evidence="5">Sxm20200214</strain>
        <tissue evidence="5">Leaf</tissue>
    </source>
</reference>